<evidence type="ECO:0000313" key="3">
    <source>
        <dbReference type="Proteomes" id="UP001447188"/>
    </source>
</evidence>
<name>A0ABR3GL94_9PEZI</name>
<feature type="compositionally biased region" description="Basic and acidic residues" evidence="1">
    <location>
        <begin position="353"/>
        <end position="362"/>
    </location>
</feature>
<protein>
    <submittedName>
        <fullName evidence="2">Uncharacterized protein</fullName>
    </submittedName>
</protein>
<keyword evidence="3" id="KW-1185">Reference proteome</keyword>
<feature type="compositionally biased region" description="Low complexity" evidence="1">
    <location>
        <begin position="184"/>
        <end position="196"/>
    </location>
</feature>
<dbReference type="Proteomes" id="UP001447188">
    <property type="component" value="Unassembled WGS sequence"/>
</dbReference>
<organism evidence="2 3">
    <name type="scientific">Discina gigas</name>
    <dbReference type="NCBI Taxonomy" id="1032678"/>
    <lineage>
        <taxon>Eukaryota</taxon>
        <taxon>Fungi</taxon>
        <taxon>Dikarya</taxon>
        <taxon>Ascomycota</taxon>
        <taxon>Pezizomycotina</taxon>
        <taxon>Pezizomycetes</taxon>
        <taxon>Pezizales</taxon>
        <taxon>Discinaceae</taxon>
        <taxon>Discina</taxon>
    </lineage>
</organism>
<feature type="region of interest" description="Disordered" evidence="1">
    <location>
        <begin position="220"/>
        <end position="253"/>
    </location>
</feature>
<feature type="region of interest" description="Disordered" evidence="1">
    <location>
        <begin position="168"/>
        <end position="203"/>
    </location>
</feature>
<feature type="region of interest" description="Disordered" evidence="1">
    <location>
        <begin position="287"/>
        <end position="306"/>
    </location>
</feature>
<dbReference type="EMBL" id="JBBBZM010000045">
    <property type="protein sequence ID" value="KAL0636689.1"/>
    <property type="molecule type" value="Genomic_DNA"/>
</dbReference>
<evidence type="ECO:0000313" key="2">
    <source>
        <dbReference type="EMBL" id="KAL0636689.1"/>
    </source>
</evidence>
<feature type="region of interest" description="Disordered" evidence="1">
    <location>
        <begin position="353"/>
        <end position="379"/>
    </location>
</feature>
<evidence type="ECO:0000256" key="1">
    <source>
        <dbReference type="SAM" id="MobiDB-lite"/>
    </source>
</evidence>
<reference evidence="2 3" key="1">
    <citation type="submission" date="2024-02" db="EMBL/GenBank/DDBJ databases">
        <title>Discinaceae phylogenomics.</title>
        <authorList>
            <person name="Dirks A.C."/>
            <person name="James T.Y."/>
        </authorList>
    </citation>
    <scope>NUCLEOTIDE SEQUENCE [LARGE SCALE GENOMIC DNA]</scope>
    <source>
        <strain evidence="2 3">ACD0624</strain>
    </source>
</reference>
<sequence length="460" mass="52179">MSILYATRMLSRTPRPSDVNASVSRFPWMNRGAHKSPEPVTTEDVFSRTSSLAHLDQSQKRGRDLQRVPRVKPRDFLKHSQLEDPLAQRYNEKYEGVYMPERAGVLRVVTEDFGHVPNGGSNWLIDDGGNQEHCNNDTMTSPTNATNGSKYARWMEFPTRVSSLPVPNGMARDVRNRRPPHVWKYGNSKGNSSNYNKNDKRNSLKNSISLGERMWERHGTRNVDQENPQNTNPLAGPIPDSDPRDDEDIDRNGWQINKRAMIRSRSMTLRRTFTNSIAKLRGKVSFSGSSKAVPTPPSPIDKSGNRDRFYQTRYERQGTPNVFNEKIREEVDVTELDMANTISGPTLPNEMLEHRCKREPSKDTSLGDGDTTRHDGVQLDSPFGLATAEQFMFESTSEGPRSRPWSTIYDDCVAFPFTEDETSDGTESELGTPTNGFFDAREQRLGLVWRDAKESLETSI</sequence>
<gene>
    <name evidence="2" type="ORF">Q9L58_004297</name>
</gene>
<comment type="caution">
    <text evidence="2">The sequence shown here is derived from an EMBL/GenBank/DDBJ whole genome shotgun (WGS) entry which is preliminary data.</text>
</comment>
<proteinExistence type="predicted"/>
<accession>A0ABR3GL94</accession>